<dbReference type="Proteomes" id="UP000037982">
    <property type="component" value="Unassembled WGS sequence"/>
</dbReference>
<dbReference type="AlphaFoldDB" id="A0A0N0H0M2"/>
<gene>
    <name evidence="1" type="ORF">ADL29_15120</name>
</gene>
<dbReference type="Pfam" id="PF14435">
    <property type="entry name" value="SUKH-4"/>
    <property type="match status" value="1"/>
</dbReference>
<protein>
    <submittedName>
        <fullName evidence="1">Uncharacterized protein</fullName>
    </submittedName>
</protein>
<proteinExistence type="predicted"/>
<dbReference type="InterPro" id="IPR025851">
    <property type="entry name" value="SUKH-4"/>
</dbReference>
<dbReference type="EMBL" id="LGKG01000124">
    <property type="protein sequence ID" value="KPC63742.1"/>
    <property type="molecule type" value="Genomic_DNA"/>
</dbReference>
<dbReference type="RefSeq" id="WP_053924171.1">
    <property type="nucleotide sequence ID" value="NZ_LGKG01000124.1"/>
</dbReference>
<accession>A0A0N0H0M2</accession>
<evidence type="ECO:0000313" key="1">
    <source>
        <dbReference type="EMBL" id="KPC63742.1"/>
    </source>
</evidence>
<reference evidence="2" key="1">
    <citation type="submission" date="2015-07" db="EMBL/GenBank/DDBJ databases">
        <authorList>
            <person name="Ju K.-S."/>
            <person name="Doroghazi J.R."/>
            <person name="Metcalf W.W."/>
        </authorList>
    </citation>
    <scope>NUCLEOTIDE SEQUENCE [LARGE SCALE GENOMIC DNA]</scope>
    <source>
        <strain evidence="2">NRRL ISP-5002</strain>
    </source>
</reference>
<sequence>MSTGTADLLDDPARLLGTDRAVVRAHIEGLSAAPHVGREVFQQAEAIFGGAEVPRAEFASWLQFAAKVLGHEGYADRIAAAEPGMPWRTVWAWWRPVGKYVAHPNLTSRDTLTLGRQMHNGRELLHVHAAWEDTWLDLETGVQVPAPPEEARVPLPLYGAQGVPRLDECELSAPESWDSASPLGGADGRTRYLVDDICGLALLETDAAVLRDWPRGWIDAESSEEGTPGRMPFFAAPHGPLTAGRVDDAFAPVKVVRIPGHELPAALEHTASRAHLRDIGLPSWWACGMTTFEPCPAQEMTPLADDALGRVEVPVGFEASDLLPLGSGNRCGVRDTVYLHRRAGSVHVKESLELVQLSPDLDHFTRVLEGVRRYMSACWYPYPDEDASGNFFTEMDALAPGTVDSDGPSGQVWLQFVVGITGLNEDGY</sequence>
<name>A0A0N0H0M2_9ACTN</name>
<dbReference type="PATRIC" id="fig|66876.3.peg.3327"/>
<comment type="caution">
    <text evidence="1">The sequence shown here is derived from an EMBL/GenBank/DDBJ whole genome shotgun (WGS) entry which is preliminary data.</text>
</comment>
<keyword evidence="2" id="KW-1185">Reference proteome</keyword>
<evidence type="ECO:0000313" key="2">
    <source>
        <dbReference type="Proteomes" id="UP000037982"/>
    </source>
</evidence>
<organism evidence="1 2">
    <name type="scientific">Streptomyces chattanoogensis</name>
    <dbReference type="NCBI Taxonomy" id="66876"/>
    <lineage>
        <taxon>Bacteria</taxon>
        <taxon>Bacillati</taxon>
        <taxon>Actinomycetota</taxon>
        <taxon>Actinomycetes</taxon>
        <taxon>Kitasatosporales</taxon>
        <taxon>Streptomycetaceae</taxon>
        <taxon>Streptomyces</taxon>
    </lineage>
</organism>